<dbReference type="eggNOG" id="COG4805">
    <property type="taxonomic scope" value="Bacteria"/>
</dbReference>
<dbReference type="RefSeq" id="WP_038569001.1">
    <property type="nucleotide sequence ID" value="NZ_CP008889.1"/>
</dbReference>
<dbReference type="Proteomes" id="UP000027986">
    <property type="component" value="Chromosome"/>
</dbReference>
<evidence type="ECO:0008006" key="3">
    <source>
        <dbReference type="Google" id="ProtNLM"/>
    </source>
</evidence>
<dbReference type="OrthoDB" id="9760040at2"/>
<evidence type="ECO:0000313" key="2">
    <source>
        <dbReference type="Proteomes" id="UP000027986"/>
    </source>
</evidence>
<dbReference type="GeneID" id="41841539"/>
<organism evidence="1 2">
    <name type="scientific">Dermacoccus nishinomiyaensis</name>
    <dbReference type="NCBI Taxonomy" id="1274"/>
    <lineage>
        <taxon>Bacteria</taxon>
        <taxon>Bacillati</taxon>
        <taxon>Actinomycetota</taxon>
        <taxon>Actinomycetes</taxon>
        <taxon>Micrococcales</taxon>
        <taxon>Dermacoccaceae</taxon>
        <taxon>Dermacoccus</taxon>
    </lineage>
</organism>
<dbReference type="EMBL" id="CP008889">
    <property type="protein sequence ID" value="AIF41294.1"/>
    <property type="molecule type" value="Genomic_DNA"/>
</dbReference>
<evidence type="ECO:0000313" key="1">
    <source>
        <dbReference type="EMBL" id="AIF41294.1"/>
    </source>
</evidence>
<reference evidence="1 2" key="1">
    <citation type="submission" date="2014-07" db="EMBL/GenBank/DDBJ databases">
        <title>Genome Sequencing of Dermacoccus nishinomiyaensis.</title>
        <authorList>
            <person name="Hong K.W."/>
            <person name="Chan K.G."/>
        </authorList>
    </citation>
    <scope>NUCLEOTIDE SEQUENCE [LARGE SCALE GENOMIC DNA]</scope>
    <source>
        <strain evidence="1 2">M25</strain>
    </source>
</reference>
<gene>
    <name evidence="1" type="ORF">HX89_10455</name>
</gene>
<dbReference type="KEGG" id="dni:HX89_10455"/>
<sequence>MSTSSEPRATTRLDEIADGYLDASVALSPIEATALGIPGQDHLLDDFAPDGYAAASDLRRSTLSALRTASAQDDVDAVTLAALQERLELAEEIHDAGYDLADLNVIASPLQMMRDTFDLMPTDSDEDWETIAHRLRAVPEALDGWFASLHHAASQGIVAAQRQIERCSEQCAEHGGRDGYFLSLAERAAVESGGDASAVQDEVREAAALAARAYADAGARLRDELLPRAPEHDGVGRERYALHSREFLGARVDLEETYRWGQDELARITDEMSRLAERIAPGAGVKGAMAALDADDAYALHGTDALRAWMQASADAAVSALADTHFDIPDPVRRIECMIAPTSSGGIYYTGPSEDFSRPGRMWWAVPKGVERFGTWRELTTVYHEGVPGHHLQIGQTMYRSGLLNRWRRMGSWTSGHAEGWALYAERLMDELGFHTDDATRLGMLDGQSLRAARVVVDIGVHCGFEAPAEVGGGAWTYDKAWAFLSAHADMAEGFLRFELDRYLGWPGQAPSYSIGERLWLSLREETRRREGAAFDLKAFHRRALDIGGVGLDVLRDAILAP</sequence>
<dbReference type="Pfam" id="PF05960">
    <property type="entry name" value="DUF885"/>
    <property type="match status" value="1"/>
</dbReference>
<protein>
    <recommendedName>
        <fullName evidence="3">DUF885 domain-containing protein</fullName>
    </recommendedName>
</protein>
<keyword evidence="2" id="KW-1185">Reference proteome</keyword>
<dbReference type="HOGENOM" id="CLU_018914_3_0_11"/>
<name>A0A075JHA3_9MICO</name>
<dbReference type="InterPro" id="IPR010281">
    <property type="entry name" value="DUF885"/>
</dbReference>
<proteinExistence type="predicted"/>
<dbReference type="PANTHER" id="PTHR33361">
    <property type="entry name" value="GLR0591 PROTEIN"/>
    <property type="match status" value="1"/>
</dbReference>
<accession>A0A075JHA3</accession>
<dbReference type="AlphaFoldDB" id="A0A075JHA3"/>
<dbReference type="PANTHER" id="PTHR33361:SF2">
    <property type="entry name" value="DUF885 DOMAIN-CONTAINING PROTEIN"/>
    <property type="match status" value="1"/>
</dbReference>